<dbReference type="PANTHER" id="PTHR45339:SF5">
    <property type="entry name" value="HISTIDINE KINASE"/>
    <property type="match status" value="1"/>
</dbReference>
<accession>A0A7L5DLY9</accession>
<dbReference type="SMART" id="SM00448">
    <property type="entry name" value="REC"/>
    <property type="match status" value="1"/>
</dbReference>
<dbReference type="InterPro" id="IPR003594">
    <property type="entry name" value="HATPase_dom"/>
</dbReference>
<gene>
    <name evidence="7" type="ORF">HH216_14225</name>
</gene>
<dbReference type="SMART" id="SM00388">
    <property type="entry name" value="HisKA"/>
    <property type="match status" value="1"/>
</dbReference>
<evidence type="ECO:0000256" key="3">
    <source>
        <dbReference type="ARBA" id="ARBA00022553"/>
    </source>
</evidence>
<dbReference type="Pfam" id="PF00512">
    <property type="entry name" value="HisKA"/>
    <property type="match status" value="1"/>
</dbReference>
<evidence type="ECO:0000259" key="5">
    <source>
        <dbReference type="PROSITE" id="PS50109"/>
    </source>
</evidence>
<dbReference type="InterPro" id="IPR036097">
    <property type="entry name" value="HisK_dim/P_sf"/>
</dbReference>
<dbReference type="Gene3D" id="3.40.50.2300">
    <property type="match status" value="1"/>
</dbReference>
<evidence type="ECO:0000256" key="2">
    <source>
        <dbReference type="ARBA" id="ARBA00012438"/>
    </source>
</evidence>
<dbReference type="Gene3D" id="3.30.565.10">
    <property type="entry name" value="Histidine kinase-like ATPase, C-terminal domain"/>
    <property type="match status" value="1"/>
</dbReference>
<evidence type="ECO:0000256" key="1">
    <source>
        <dbReference type="ARBA" id="ARBA00000085"/>
    </source>
</evidence>
<dbReference type="SUPFAM" id="SSF47384">
    <property type="entry name" value="Homodimeric domain of signal transducing histidine kinase"/>
    <property type="match status" value="1"/>
</dbReference>
<dbReference type="SUPFAM" id="SSF55874">
    <property type="entry name" value="ATPase domain of HSP90 chaperone/DNA topoisomerase II/histidine kinase"/>
    <property type="match status" value="1"/>
</dbReference>
<reference evidence="7 8" key="1">
    <citation type="submission" date="2020-04" db="EMBL/GenBank/DDBJ databases">
        <title>Genome sequencing of novel species.</title>
        <authorList>
            <person name="Heo J."/>
            <person name="Kim S.-J."/>
            <person name="Kim J.-S."/>
            <person name="Hong S.-B."/>
            <person name="Kwon S.-W."/>
        </authorList>
    </citation>
    <scope>NUCLEOTIDE SEQUENCE [LARGE SCALE GENOMIC DNA]</scope>
    <source>
        <strain evidence="7 8">CJU-R4</strain>
    </source>
</reference>
<proteinExistence type="predicted"/>
<dbReference type="Gene3D" id="1.10.287.130">
    <property type="match status" value="1"/>
</dbReference>
<sequence length="418" mass="46191">MNDRLHPLLQQQISRHLPSDYLKQPDLNRFLEEVNKSCYSPLATPAPATAAAEAEAVFLSIANHETRTPLNGIVGVLDLMQQEPIPPAWQDHFQTLRVSVNAIQLAISNILDYRSITVGQLNLHMVPHPIRQLLDTLLVVNQHKVQGTDVSITLSVDDAVPADVQCDPVRLNQILNNVLMNAITFVRNGVISIRVGMQHSPADESSITFSVDIPSEDPDQYAMLTSPAMRGESMLAQPANGLGLAMFVSQRLLNLCGSSIQVDRPAGRGLVLSFAIPTFAVQRPHLTHIQPNPQTLSGMRVLMVEDYPINVRIASRFLERWQVVVEVAENGQIALDKYRTGHFDLILMDMQMPVMDGLSATRAIRQLDDQIPIVALTASATPTDQANAYAAGMNSFITKPFNSDELFQTLLRFSRRAA</sequence>
<dbReference type="InterPro" id="IPR003661">
    <property type="entry name" value="HisK_dim/P_dom"/>
</dbReference>
<dbReference type="Pfam" id="PF02518">
    <property type="entry name" value="HATPase_c"/>
    <property type="match status" value="1"/>
</dbReference>
<organism evidence="7 8">
    <name type="scientific">Spirosoma rhododendri</name>
    <dbReference type="NCBI Taxonomy" id="2728024"/>
    <lineage>
        <taxon>Bacteria</taxon>
        <taxon>Pseudomonadati</taxon>
        <taxon>Bacteroidota</taxon>
        <taxon>Cytophagia</taxon>
        <taxon>Cytophagales</taxon>
        <taxon>Cytophagaceae</taxon>
        <taxon>Spirosoma</taxon>
    </lineage>
</organism>
<dbReference type="KEGG" id="srho:HH216_14225"/>
<evidence type="ECO:0000313" key="8">
    <source>
        <dbReference type="Proteomes" id="UP000501128"/>
    </source>
</evidence>
<feature type="modified residue" description="4-aspartylphosphate" evidence="4">
    <location>
        <position position="349"/>
    </location>
</feature>
<feature type="domain" description="Histidine kinase" evidence="5">
    <location>
        <begin position="61"/>
        <end position="280"/>
    </location>
</feature>
<evidence type="ECO:0000259" key="6">
    <source>
        <dbReference type="PROSITE" id="PS50110"/>
    </source>
</evidence>
<dbReference type="AlphaFoldDB" id="A0A7L5DLY9"/>
<dbReference type="InterPro" id="IPR036890">
    <property type="entry name" value="HATPase_C_sf"/>
</dbReference>
<dbReference type="InterPro" id="IPR005467">
    <property type="entry name" value="His_kinase_dom"/>
</dbReference>
<keyword evidence="3 4" id="KW-0597">Phosphoprotein</keyword>
<protein>
    <recommendedName>
        <fullName evidence="2">histidine kinase</fullName>
        <ecNumber evidence="2">2.7.13.3</ecNumber>
    </recommendedName>
</protein>
<dbReference type="PANTHER" id="PTHR45339">
    <property type="entry name" value="HYBRID SIGNAL TRANSDUCTION HISTIDINE KINASE J"/>
    <property type="match status" value="1"/>
</dbReference>
<dbReference type="CDD" id="cd17546">
    <property type="entry name" value="REC_hyHK_CKI1_RcsC-like"/>
    <property type="match status" value="1"/>
</dbReference>
<dbReference type="EC" id="2.7.13.3" evidence="2"/>
<evidence type="ECO:0000256" key="4">
    <source>
        <dbReference type="PROSITE-ProRule" id="PRU00169"/>
    </source>
</evidence>
<keyword evidence="8" id="KW-1185">Reference proteome</keyword>
<dbReference type="PROSITE" id="PS50109">
    <property type="entry name" value="HIS_KIN"/>
    <property type="match status" value="1"/>
</dbReference>
<dbReference type="SUPFAM" id="SSF52172">
    <property type="entry name" value="CheY-like"/>
    <property type="match status" value="1"/>
</dbReference>
<name>A0A7L5DLY9_9BACT</name>
<dbReference type="Proteomes" id="UP000501128">
    <property type="component" value="Chromosome"/>
</dbReference>
<evidence type="ECO:0000313" key="7">
    <source>
        <dbReference type="EMBL" id="QJD79436.1"/>
    </source>
</evidence>
<dbReference type="RefSeq" id="WP_169551400.1">
    <property type="nucleotide sequence ID" value="NZ_CP051677.1"/>
</dbReference>
<dbReference type="Pfam" id="PF00072">
    <property type="entry name" value="Response_reg"/>
    <property type="match status" value="1"/>
</dbReference>
<dbReference type="InterPro" id="IPR011006">
    <property type="entry name" value="CheY-like_superfamily"/>
</dbReference>
<dbReference type="EMBL" id="CP051677">
    <property type="protein sequence ID" value="QJD79436.1"/>
    <property type="molecule type" value="Genomic_DNA"/>
</dbReference>
<dbReference type="PROSITE" id="PS50110">
    <property type="entry name" value="RESPONSE_REGULATORY"/>
    <property type="match status" value="1"/>
</dbReference>
<dbReference type="InterPro" id="IPR001789">
    <property type="entry name" value="Sig_transdc_resp-reg_receiver"/>
</dbReference>
<feature type="domain" description="Response regulatory" evidence="6">
    <location>
        <begin position="300"/>
        <end position="414"/>
    </location>
</feature>
<comment type="catalytic activity">
    <reaction evidence="1">
        <text>ATP + protein L-histidine = ADP + protein N-phospho-L-histidine.</text>
        <dbReference type="EC" id="2.7.13.3"/>
    </reaction>
</comment>
<dbReference type="GO" id="GO:0000155">
    <property type="term" value="F:phosphorelay sensor kinase activity"/>
    <property type="evidence" value="ECO:0007669"/>
    <property type="project" value="InterPro"/>
</dbReference>
<dbReference type="CDD" id="cd00082">
    <property type="entry name" value="HisKA"/>
    <property type="match status" value="1"/>
</dbReference>